<evidence type="ECO:0000313" key="2">
    <source>
        <dbReference type="Proteomes" id="UP000240228"/>
    </source>
</evidence>
<reference evidence="1 2" key="2">
    <citation type="submission" date="2018-03" db="EMBL/GenBank/DDBJ databases">
        <title>The comparative genomics of Bifidobacterium callitrichos reflects dietary carbohydrate utilization within the common marmoset gut.</title>
        <authorList>
            <person name="Rani A."/>
        </authorList>
    </citation>
    <scope>NUCLEOTIDE SEQUENCE [LARGE SCALE GENOMIC DNA]</scope>
    <source>
        <strain evidence="1 2">UMA51805</strain>
    </source>
</reference>
<dbReference type="AlphaFoldDB" id="A0A2T3GBY9"/>
<gene>
    <name evidence="1" type="ORF">CPA40_03390</name>
</gene>
<keyword evidence="2" id="KW-1185">Reference proteome</keyword>
<comment type="caution">
    <text evidence="1">The sequence shown here is derived from an EMBL/GenBank/DDBJ whole genome shotgun (WGS) entry which is preliminary data.</text>
</comment>
<evidence type="ECO:0000313" key="1">
    <source>
        <dbReference type="EMBL" id="PST47004.1"/>
    </source>
</evidence>
<name>A0A2T3GBY9_9BIFI</name>
<organism evidence="1 2">
    <name type="scientific">Bifidobacterium callitrichos</name>
    <dbReference type="NCBI Taxonomy" id="762209"/>
    <lineage>
        <taxon>Bacteria</taxon>
        <taxon>Bacillati</taxon>
        <taxon>Actinomycetota</taxon>
        <taxon>Actinomycetes</taxon>
        <taxon>Bifidobacteriales</taxon>
        <taxon>Bifidobacteriaceae</taxon>
        <taxon>Bifidobacterium</taxon>
    </lineage>
</organism>
<accession>A0A2T3GBY9</accession>
<dbReference type="EMBL" id="NWTX01000003">
    <property type="protein sequence ID" value="PST47004.1"/>
    <property type="molecule type" value="Genomic_DNA"/>
</dbReference>
<sequence length="270" mass="28410">MIASLSGCTSGLPHLQAQVDDATALSACESAYLTATSGKEGVDGRPMMMRYFAARTAADAWTGVAFNCTGRFAEGTLHAAQASYIAQQLASRLGLPALSPATVDYGDVVKLDIADQVLDAIALAEDRAGFSIEVLAARKVNGATLAMSDNHKTAAQHLFSLSGTDKDPRRKVYTVDDLISHPDSISDPATGITANTVSVVEMNCAREYLDAISGALGESTTSDESTTDNESDAAIRASAKTLKWLSQVATARAWRAFDLGYPTFDAALFS</sequence>
<protein>
    <submittedName>
        <fullName evidence="1">Uncharacterized protein</fullName>
    </submittedName>
</protein>
<reference evidence="2" key="1">
    <citation type="submission" date="2017-09" db="EMBL/GenBank/DDBJ databases">
        <authorList>
            <person name="Sela D.A."/>
            <person name="Albert K."/>
        </authorList>
    </citation>
    <scope>NUCLEOTIDE SEQUENCE [LARGE SCALE GENOMIC DNA]</scope>
    <source>
        <strain evidence="2">UMA51805</strain>
    </source>
</reference>
<proteinExistence type="predicted"/>
<dbReference type="Proteomes" id="UP000240228">
    <property type="component" value="Unassembled WGS sequence"/>
</dbReference>